<dbReference type="InterPro" id="IPR036291">
    <property type="entry name" value="NAD(P)-bd_dom_sf"/>
</dbReference>
<dbReference type="InterPro" id="IPR050463">
    <property type="entry name" value="Gfo/Idh/MocA_oxidrdct_glycsds"/>
</dbReference>
<evidence type="ECO:0000256" key="1">
    <source>
        <dbReference type="ARBA" id="ARBA00023002"/>
    </source>
</evidence>
<proteinExistence type="predicted"/>
<evidence type="ECO:0000259" key="2">
    <source>
        <dbReference type="Pfam" id="PF01408"/>
    </source>
</evidence>
<feature type="domain" description="GFO/IDH/MocA-like oxidoreductase" evidence="3">
    <location>
        <begin position="135"/>
        <end position="267"/>
    </location>
</feature>
<dbReference type="InterPro" id="IPR000683">
    <property type="entry name" value="Gfo/Idh/MocA-like_OxRdtase_N"/>
</dbReference>
<gene>
    <name evidence="4" type="ORF">GCM10010916_40130</name>
</gene>
<dbReference type="EMBL" id="BMGR01000015">
    <property type="protein sequence ID" value="GGG19289.1"/>
    <property type="molecule type" value="Genomic_DNA"/>
</dbReference>
<protein>
    <submittedName>
        <fullName evidence="4">Oxidoreductase</fullName>
    </submittedName>
</protein>
<dbReference type="GO" id="GO:0000166">
    <property type="term" value="F:nucleotide binding"/>
    <property type="evidence" value="ECO:0007669"/>
    <property type="project" value="InterPro"/>
</dbReference>
<dbReference type="RefSeq" id="WP_188532855.1">
    <property type="nucleotide sequence ID" value="NZ_BMGR01000015.1"/>
</dbReference>
<dbReference type="Proteomes" id="UP000644756">
    <property type="component" value="Unassembled WGS sequence"/>
</dbReference>
<dbReference type="GO" id="GO:0016491">
    <property type="term" value="F:oxidoreductase activity"/>
    <property type="evidence" value="ECO:0007669"/>
    <property type="project" value="UniProtKB-KW"/>
</dbReference>
<keyword evidence="5" id="KW-1185">Reference proteome</keyword>
<dbReference type="AlphaFoldDB" id="A0A917G2P3"/>
<reference evidence="4" key="2">
    <citation type="submission" date="2020-09" db="EMBL/GenBank/DDBJ databases">
        <authorList>
            <person name="Sun Q."/>
            <person name="Zhou Y."/>
        </authorList>
    </citation>
    <scope>NUCLEOTIDE SEQUENCE</scope>
    <source>
        <strain evidence="4">CGMCC 1.12987</strain>
    </source>
</reference>
<evidence type="ECO:0000313" key="4">
    <source>
        <dbReference type="EMBL" id="GGG19289.1"/>
    </source>
</evidence>
<dbReference type="Pfam" id="PF01408">
    <property type="entry name" value="GFO_IDH_MocA"/>
    <property type="match status" value="1"/>
</dbReference>
<dbReference type="SUPFAM" id="SSF51735">
    <property type="entry name" value="NAD(P)-binding Rossmann-fold domains"/>
    <property type="match status" value="1"/>
</dbReference>
<dbReference type="Gene3D" id="3.40.50.720">
    <property type="entry name" value="NAD(P)-binding Rossmann-like Domain"/>
    <property type="match status" value="1"/>
</dbReference>
<reference evidence="4" key="1">
    <citation type="journal article" date="2014" name="Int. J. Syst. Evol. Microbiol.">
        <title>Complete genome sequence of Corynebacterium casei LMG S-19264T (=DSM 44701T), isolated from a smear-ripened cheese.</title>
        <authorList>
            <consortium name="US DOE Joint Genome Institute (JGI-PGF)"/>
            <person name="Walter F."/>
            <person name="Albersmeier A."/>
            <person name="Kalinowski J."/>
            <person name="Ruckert C."/>
        </authorList>
    </citation>
    <scope>NUCLEOTIDE SEQUENCE</scope>
    <source>
        <strain evidence="4">CGMCC 1.12987</strain>
    </source>
</reference>
<organism evidence="4 5">
    <name type="scientific">Paenibacillus abyssi</name>
    <dbReference type="NCBI Taxonomy" id="1340531"/>
    <lineage>
        <taxon>Bacteria</taxon>
        <taxon>Bacillati</taxon>
        <taxon>Bacillota</taxon>
        <taxon>Bacilli</taxon>
        <taxon>Bacillales</taxon>
        <taxon>Paenibacillaceae</taxon>
        <taxon>Paenibacillus</taxon>
    </lineage>
</organism>
<dbReference type="InterPro" id="IPR055170">
    <property type="entry name" value="GFO_IDH_MocA-like_dom"/>
</dbReference>
<evidence type="ECO:0000313" key="5">
    <source>
        <dbReference type="Proteomes" id="UP000644756"/>
    </source>
</evidence>
<evidence type="ECO:0000259" key="3">
    <source>
        <dbReference type="Pfam" id="PF22725"/>
    </source>
</evidence>
<dbReference type="SUPFAM" id="SSF55347">
    <property type="entry name" value="Glyceraldehyde-3-phosphate dehydrogenase-like, C-terminal domain"/>
    <property type="match status" value="1"/>
</dbReference>
<dbReference type="Pfam" id="PF22725">
    <property type="entry name" value="GFO_IDH_MocA_C3"/>
    <property type="match status" value="1"/>
</dbReference>
<keyword evidence="1" id="KW-0560">Oxidoreductase</keyword>
<comment type="caution">
    <text evidence="4">The sequence shown here is derived from an EMBL/GenBank/DDBJ whole genome shotgun (WGS) entry which is preliminary data.</text>
</comment>
<dbReference type="Gene3D" id="3.30.360.10">
    <property type="entry name" value="Dihydrodipicolinate Reductase, domain 2"/>
    <property type="match status" value="1"/>
</dbReference>
<accession>A0A917G2P3</accession>
<dbReference type="PANTHER" id="PTHR43818:SF11">
    <property type="entry name" value="BCDNA.GH03377"/>
    <property type="match status" value="1"/>
</dbReference>
<dbReference type="PANTHER" id="PTHR43818">
    <property type="entry name" value="BCDNA.GH03377"/>
    <property type="match status" value="1"/>
</dbReference>
<feature type="domain" description="Gfo/Idh/MocA-like oxidoreductase N-terminal" evidence="2">
    <location>
        <begin position="4"/>
        <end position="123"/>
    </location>
</feature>
<sequence length="366" mass="40096">MKPIKIAIAGCGIVAQQDYFPILALNEIREKIEVTAVCDVVPGRAQEMCLKYGFGSAYTDYEAMLQNADADLIAILTPIPLHYRQALSALNAGKHVYVQKTMTTTSEEALELTRIAKEKGLILGASPGQMLDRYHQEAKRIIDSGKIGKVCFVRGQGPHPGHEFEDLKGIDPSWYYKPGGGPMMDVAVYPLTSITGILGPAKRVTALSGVAVADRCWEGKKLDVQMDDNTVVLLDYGDGVFASVQGNYVTRSFNTPQFEFVGSKGTLVIGGWMRRDVPLEVFTPEEGWTRPEVPEDGQMQDVPMMHTMVDLLHMVSCVNGDTDLQLGGERTAHVIEIIEKAYESARSGSVKELSTSFLLPEPAANR</sequence>
<name>A0A917G2P3_9BACL</name>